<reference evidence="1 2" key="2">
    <citation type="submission" date="2018-11" db="EMBL/GenBank/DDBJ databases">
        <authorList>
            <consortium name="Pathogen Informatics"/>
        </authorList>
    </citation>
    <scope>NUCLEOTIDE SEQUENCE [LARGE SCALE GENOMIC DNA]</scope>
</reference>
<dbReference type="EMBL" id="UYWX01000804">
    <property type="protein sequence ID" value="VDM19046.1"/>
    <property type="molecule type" value="Genomic_DNA"/>
</dbReference>
<reference evidence="3" key="1">
    <citation type="submission" date="2017-02" db="UniProtKB">
        <authorList>
            <consortium name="WormBaseParasite"/>
        </authorList>
    </citation>
    <scope>IDENTIFICATION</scope>
</reference>
<dbReference type="Proteomes" id="UP000274429">
    <property type="component" value="Unassembled WGS sequence"/>
</dbReference>
<dbReference type="WBParaSite" id="TTAC_0000216501-mRNA-1">
    <property type="protein sequence ID" value="TTAC_0000216501-mRNA-1"/>
    <property type="gene ID" value="TTAC_0000216501"/>
</dbReference>
<keyword evidence="2" id="KW-1185">Reference proteome</keyword>
<sequence>MDWEETVYFADKKSRQTYELKHHTAHSTNITMSFGQAALHHSISLQISPLNWSFDDDGGDCVGGGGGGGGRARDGVCFVDPAMHSLAAELSIRYDASDSTVHQTIHASPQ</sequence>
<name>A0A0R3WN27_HYDTA</name>
<gene>
    <name evidence="1" type="ORF">TTAC_LOCUS2152</name>
</gene>
<evidence type="ECO:0000313" key="3">
    <source>
        <dbReference type="WBParaSite" id="TTAC_0000216501-mRNA-1"/>
    </source>
</evidence>
<accession>A0A0R3WN27</accession>
<organism evidence="3">
    <name type="scientific">Hydatigena taeniaeformis</name>
    <name type="common">Feline tapeworm</name>
    <name type="synonym">Taenia taeniaeformis</name>
    <dbReference type="NCBI Taxonomy" id="6205"/>
    <lineage>
        <taxon>Eukaryota</taxon>
        <taxon>Metazoa</taxon>
        <taxon>Spiralia</taxon>
        <taxon>Lophotrochozoa</taxon>
        <taxon>Platyhelminthes</taxon>
        <taxon>Cestoda</taxon>
        <taxon>Eucestoda</taxon>
        <taxon>Cyclophyllidea</taxon>
        <taxon>Taeniidae</taxon>
        <taxon>Hydatigera</taxon>
    </lineage>
</organism>
<dbReference type="AlphaFoldDB" id="A0A0R3WN27"/>
<evidence type="ECO:0000313" key="1">
    <source>
        <dbReference type="EMBL" id="VDM19046.1"/>
    </source>
</evidence>
<protein>
    <submittedName>
        <fullName evidence="3">Glyco_hydro_38C domain-containing protein</fullName>
    </submittedName>
</protein>
<evidence type="ECO:0000313" key="2">
    <source>
        <dbReference type="Proteomes" id="UP000274429"/>
    </source>
</evidence>
<proteinExistence type="predicted"/>